<comment type="caution">
    <text evidence="3">The sequence shown here is derived from an EMBL/GenBank/DDBJ whole genome shotgun (WGS) entry which is preliminary data.</text>
</comment>
<dbReference type="InterPro" id="IPR019079">
    <property type="entry name" value="Capsule_synth_CapA"/>
</dbReference>
<dbReference type="CDD" id="cd07381">
    <property type="entry name" value="MPP_CapA"/>
    <property type="match status" value="1"/>
</dbReference>
<evidence type="ECO:0000313" key="4">
    <source>
        <dbReference type="Proteomes" id="UP000180098"/>
    </source>
</evidence>
<protein>
    <recommendedName>
        <fullName evidence="2">Capsule synthesis protein CapA domain-containing protein</fullName>
    </recommendedName>
</protein>
<organism evidence="3 4">
    <name type="scientific">Anaerobacillus arseniciselenatis</name>
    <dbReference type="NCBI Taxonomy" id="85682"/>
    <lineage>
        <taxon>Bacteria</taxon>
        <taxon>Bacillati</taxon>
        <taxon>Bacillota</taxon>
        <taxon>Bacilli</taxon>
        <taxon>Bacillales</taxon>
        <taxon>Bacillaceae</taxon>
        <taxon>Anaerobacillus</taxon>
    </lineage>
</organism>
<dbReference type="PANTHER" id="PTHR33393">
    <property type="entry name" value="POLYGLUTAMINE SYNTHESIS ACCESSORY PROTEIN RV0574C-RELATED"/>
    <property type="match status" value="1"/>
</dbReference>
<dbReference type="SUPFAM" id="SSF56300">
    <property type="entry name" value="Metallo-dependent phosphatases"/>
    <property type="match status" value="1"/>
</dbReference>
<dbReference type="Proteomes" id="UP000180098">
    <property type="component" value="Unassembled WGS sequence"/>
</dbReference>
<reference evidence="3 4" key="1">
    <citation type="submission" date="2016-10" db="EMBL/GenBank/DDBJ databases">
        <title>Draft genome sequences of four alkaliphilic bacteria belonging to the Anaerobacillus genus.</title>
        <authorList>
            <person name="Bassil N.M."/>
            <person name="Lloyd J.R."/>
        </authorList>
    </citation>
    <scope>NUCLEOTIDE SEQUENCE [LARGE SCALE GENOMIC DNA]</scope>
    <source>
        <strain evidence="3 4">DSM 15340</strain>
    </source>
</reference>
<feature type="domain" description="Capsule synthesis protein CapA" evidence="2">
    <location>
        <begin position="1"/>
        <end position="231"/>
    </location>
</feature>
<sequence>MEGSIEHAMNSFGINYPFLQVEEELQHVDYAIVNLETAVTNRGIPYRKQFNFRTGPQSLVALKEAGFHMVSLANNHTMDYGEKGLVDTIDYLNDVGLAYIGAGRNSEEAYRAHIVEIKGQQIAFLGFSRVLPTVSWYAGPEKPGIASGYQLDRMVRIVEETKKEVDYVFVFMHWGIERQQTPEPYQIYDARAMIDAGADGIVGAHPHVIQGLDYYKGKPIAYSLGNFLFPDYVSGLTAESCILTFIIREDEIKMKYIPYEITGNQVAEVSQEVKEARLASLENLSFNVVREGDLFLNDRNKESSDVNE</sequence>
<dbReference type="PANTHER" id="PTHR33393:SF13">
    <property type="entry name" value="PGA BIOSYNTHESIS PROTEIN CAPA"/>
    <property type="match status" value="1"/>
</dbReference>
<dbReference type="Pfam" id="PF09587">
    <property type="entry name" value="PGA_cap"/>
    <property type="match status" value="1"/>
</dbReference>
<dbReference type="EMBL" id="MLQQ01000040">
    <property type="protein sequence ID" value="OIJ10364.1"/>
    <property type="molecule type" value="Genomic_DNA"/>
</dbReference>
<evidence type="ECO:0000259" key="2">
    <source>
        <dbReference type="SMART" id="SM00854"/>
    </source>
</evidence>
<gene>
    <name evidence="3" type="ORF">BKP35_14420</name>
</gene>
<keyword evidence="4" id="KW-1185">Reference proteome</keyword>
<name>A0A1S2LDE8_9BACI</name>
<dbReference type="AlphaFoldDB" id="A0A1S2LDE8"/>
<evidence type="ECO:0000256" key="1">
    <source>
        <dbReference type="ARBA" id="ARBA00005662"/>
    </source>
</evidence>
<accession>A0A1S2LDE8</accession>
<comment type="similarity">
    <text evidence="1">Belongs to the CapA family.</text>
</comment>
<dbReference type="InterPro" id="IPR029052">
    <property type="entry name" value="Metallo-depent_PP-like"/>
</dbReference>
<dbReference type="SMART" id="SM00854">
    <property type="entry name" value="PGA_cap"/>
    <property type="match status" value="1"/>
</dbReference>
<evidence type="ECO:0000313" key="3">
    <source>
        <dbReference type="EMBL" id="OIJ10364.1"/>
    </source>
</evidence>
<proteinExistence type="inferred from homology"/>
<dbReference type="Gene3D" id="3.60.21.10">
    <property type="match status" value="1"/>
</dbReference>
<dbReference type="InterPro" id="IPR052169">
    <property type="entry name" value="CW_Biosynth-Accessory"/>
</dbReference>